<dbReference type="Pfam" id="PF13560">
    <property type="entry name" value="HTH_31"/>
    <property type="match status" value="1"/>
</dbReference>
<organism evidence="2 3">
    <name type="scientific">Kitasatospora viridis</name>
    <dbReference type="NCBI Taxonomy" id="281105"/>
    <lineage>
        <taxon>Bacteria</taxon>
        <taxon>Bacillati</taxon>
        <taxon>Actinomycetota</taxon>
        <taxon>Actinomycetes</taxon>
        <taxon>Kitasatosporales</taxon>
        <taxon>Streptomycetaceae</taxon>
        <taxon>Kitasatospora</taxon>
    </lineage>
</organism>
<comment type="caution">
    <text evidence="2">The sequence shown here is derived from an EMBL/GenBank/DDBJ whole genome shotgun (WGS) entry which is preliminary data.</text>
</comment>
<dbReference type="EMBL" id="VIWT01000006">
    <property type="protein sequence ID" value="TWF73087.1"/>
    <property type="molecule type" value="Genomic_DNA"/>
</dbReference>
<dbReference type="GO" id="GO:0003677">
    <property type="term" value="F:DNA binding"/>
    <property type="evidence" value="ECO:0007669"/>
    <property type="project" value="InterPro"/>
</dbReference>
<feature type="domain" description="HTH cro/C1-type" evidence="1">
    <location>
        <begin position="18"/>
        <end position="73"/>
    </location>
</feature>
<proteinExistence type="predicted"/>
<reference evidence="2 3" key="1">
    <citation type="submission" date="2019-06" db="EMBL/GenBank/DDBJ databases">
        <title>Sequencing the genomes of 1000 actinobacteria strains.</title>
        <authorList>
            <person name="Klenk H.-P."/>
        </authorList>
    </citation>
    <scope>NUCLEOTIDE SEQUENCE [LARGE SCALE GENOMIC DNA]</scope>
    <source>
        <strain evidence="2 3">DSM 44826</strain>
    </source>
</reference>
<dbReference type="InterPro" id="IPR043917">
    <property type="entry name" value="DUF5753"/>
</dbReference>
<dbReference type="RefSeq" id="WP_145911061.1">
    <property type="nucleotide sequence ID" value="NZ_BAAAMZ010000005.1"/>
</dbReference>
<dbReference type="SMART" id="SM00530">
    <property type="entry name" value="HTH_XRE"/>
    <property type="match status" value="1"/>
</dbReference>
<dbReference type="PROSITE" id="PS50943">
    <property type="entry name" value="HTH_CROC1"/>
    <property type="match status" value="1"/>
</dbReference>
<name>A0A561SE01_9ACTN</name>
<dbReference type="Pfam" id="PF19054">
    <property type="entry name" value="DUF5753"/>
    <property type="match status" value="1"/>
</dbReference>
<accession>A0A561SE01</accession>
<keyword evidence="3" id="KW-1185">Reference proteome</keyword>
<dbReference type="OrthoDB" id="3462393at2"/>
<gene>
    <name evidence="2" type="ORF">FHX73_16238</name>
</gene>
<sequence>MALRSTVSERQRRLGAELRTAREKARVKLREAGELIDLSTPHLSHIEAGRTAISPDRVRTLMTAYGCKDEAYIAGLLALESPNVADWWSSYQKRMPQHSLDIAEMDASARRIITYETFHIPGLLQTPDYGRAVFRHTYNPLKDQETGLAFRLARQAVLEMPDAPECHFVIHEAALLARFAGKDVSRRQLVHLIEMAERPNITIQIMPFTVQGYSPYAAPFFICEPAERRLATVGIDHPDRAEFLTGPEEIDSYEATFDQLAKLSLPPISMMSLRERPERDSWGLIQHVMYQL</sequence>
<dbReference type="CDD" id="cd00093">
    <property type="entry name" value="HTH_XRE"/>
    <property type="match status" value="1"/>
</dbReference>
<dbReference type="InterPro" id="IPR010982">
    <property type="entry name" value="Lambda_DNA-bd_dom_sf"/>
</dbReference>
<dbReference type="Proteomes" id="UP000317940">
    <property type="component" value="Unassembled WGS sequence"/>
</dbReference>
<dbReference type="AlphaFoldDB" id="A0A561SE01"/>
<evidence type="ECO:0000259" key="1">
    <source>
        <dbReference type="PROSITE" id="PS50943"/>
    </source>
</evidence>
<evidence type="ECO:0000313" key="2">
    <source>
        <dbReference type="EMBL" id="TWF73087.1"/>
    </source>
</evidence>
<dbReference type="InterPro" id="IPR001387">
    <property type="entry name" value="Cro/C1-type_HTH"/>
</dbReference>
<evidence type="ECO:0000313" key="3">
    <source>
        <dbReference type="Proteomes" id="UP000317940"/>
    </source>
</evidence>
<protein>
    <submittedName>
        <fullName evidence="2">Helix-turn-helix protein</fullName>
    </submittedName>
</protein>
<dbReference type="Gene3D" id="1.10.260.40">
    <property type="entry name" value="lambda repressor-like DNA-binding domains"/>
    <property type="match status" value="1"/>
</dbReference>
<dbReference type="SUPFAM" id="SSF47413">
    <property type="entry name" value="lambda repressor-like DNA-binding domains"/>
    <property type="match status" value="1"/>
</dbReference>